<evidence type="ECO:0000256" key="4">
    <source>
        <dbReference type="ARBA" id="ARBA00023163"/>
    </source>
</evidence>
<feature type="compositionally biased region" description="Polar residues" evidence="6">
    <location>
        <begin position="127"/>
        <end position="137"/>
    </location>
</feature>
<protein>
    <recommendedName>
        <fullName evidence="7">Zn(2)-C6 fungal-type domain-containing protein</fullName>
    </recommendedName>
</protein>
<feature type="compositionally biased region" description="Low complexity" evidence="6">
    <location>
        <begin position="606"/>
        <end position="635"/>
    </location>
</feature>
<dbReference type="STRING" id="158607.A0A2P5HX93"/>
<dbReference type="GO" id="GO:0005634">
    <property type="term" value="C:nucleus"/>
    <property type="evidence" value="ECO:0007669"/>
    <property type="project" value="UniProtKB-SubCell"/>
</dbReference>
<keyword evidence="3" id="KW-0805">Transcription regulation</keyword>
<dbReference type="CDD" id="cd12148">
    <property type="entry name" value="fungal_TF_MHR"/>
    <property type="match status" value="1"/>
</dbReference>
<evidence type="ECO:0000313" key="8">
    <source>
        <dbReference type="EMBL" id="POS74873.1"/>
    </source>
</evidence>
<dbReference type="PANTHER" id="PTHR47338:SF7">
    <property type="entry name" value="ZN(II)2CYS6 TRANSCRIPTION FACTOR (EUROFUNG)"/>
    <property type="match status" value="1"/>
</dbReference>
<feature type="compositionally biased region" description="Polar residues" evidence="6">
    <location>
        <begin position="145"/>
        <end position="157"/>
    </location>
</feature>
<accession>A0A2P5HX93</accession>
<keyword evidence="5" id="KW-0539">Nucleus</keyword>
<dbReference type="InterPro" id="IPR001138">
    <property type="entry name" value="Zn2Cys6_DnaBD"/>
</dbReference>
<keyword evidence="9" id="KW-1185">Reference proteome</keyword>
<feature type="compositionally biased region" description="Gly residues" evidence="6">
    <location>
        <begin position="677"/>
        <end position="686"/>
    </location>
</feature>
<comment type="caution">
    <text evidence="8">The sequence shown here is derived from an EMBL/GenBank/DDBJ whole genome shotgun (WGS) entry which is preliminary data.</text>
</comment>
<feature type="region of interest" description="Disordered" evidence="6">
    <location>
        <begin position="119"/>
        <end position="179"/>
    </location>
</feature>
<dbReference type="Gene3D" id="4.10.240.10">
    <property type="entry name" value="Zn(2)-C6 fungal-type DNA-binding domain"/>
    <property type="match status" value="2"/>
</dbReference>
<comment type="subcellular location">
    <subcellularLocation>
        <location evidence="1">Nucleus</location>
    </subcellularLocation>
</comment>
<feature type="compositionally biased region" description="Low complexity" evidence="6">
    <location>
        <begin position="731"/>
        <end position="741"/>
    </location>
</feature>
<sequence length="854" mass="92886">MEQFVTTFSATGRQPKETCKQCRFRKVRCDGQKGEKGCGDCDRLKFACSFVTPLPPPTPASPTEGEPSDQPSPVSDRPVERRRTSKACIACRQHKVRCSSGSPCVACKRRGVTCVYGTDGRRKSHRSITGSAGTPTESVFPPVAESTTSTEDTSNASPTPTTPGPTSLEPAAVSTSPSQGPVLLPPDLIQVLVQFYFTHVYPLSSYAFLHPETTIRHSHDGQLETSLSYAIAAVSSYHHASSQRREQAEQSWVQAAEDLIWKNLESPSVSRLQALLLVILYKVETGAFQRAFMLSALAARAAAAMRLNHERDGPTGNKTSREVRRRVMWRLKLVERYFSTGLPEFELCPIESVYLELPCWEQEFSDTRIDGRKERTLQSCDFGSYHLCVRLEMLRRDLMKLNRSLSLYDTAFPQLSTVMHDFEQHLARIEAELPGGPTLTTERISSLLDSPWLPRHILVHLSFHHSQCDLYRLLVRGYREAAPAAVLDAVDGDLLTRAEQLCLQHATAIVDILATLNQLSHRAQLLEFDAAICGYHATRLLLFIAQSSQAPSRPSEEWALSRAELCLAALRRFFPSSRLARPVLEEMKRAISAFPTRAGGNNTGASSSSPHRPASPDLGPPTTTTGSRSGTGDSTQGLSAAARVRQRLAIHSLLRQADFPDGDEQLPSSPEQSRHGSVGGDGGGGAAAATASHILATAAATCKVPSPRLPGIAALDMMPRVPPSRGFILSPRWTSSLSSPSDRGGDDGEPWQSSLLEGGFAADRWDSLPGIRLQKTAAGGGGGGGPPSFSFPWLERWEGANVVAGETMGKDTSEQTPSNSVNIPKSHTILGQAPKRSTAEPNQPLAPEVYLPYK</sequence>
<dbReference type="GO" id="GO:0003677">
    <property type="term" value="F:DNA binding"/>
    <property type="evidence" value="ECO:0007669"/>
    <property type="project" value="InterPro"/>
</dbReference>
<reference evidence="8" key="1">
    <citation type="submission" date="2017-09" db="EMBL/GenBank/DDBJ databases">
        <title>Polyketide synthases of a Diaporthe helianthi virulent isolate.</title>
        <authorList>
            <person name="Baroncelli R."/>
        </authorList>
    </citation>
    <scope>NUCLEOTIDE SEQUENCE [LARGE SCALE GENOMIC DNA]</scope>
    <source>
        <strain evidence="8">7/96</strain>
    </source>
</reference>
<name>A0A2P5HX93_DIAHE</name>
<dbReference type="GO" id="GO:0008270">
    <property type="term" value="F:zinc ion binding"/>
    <property type="evidence" value="ECO:0007669"/>
    <property type="project" value="InterPro"/>
</dbReference>
<dbReference type="InterPro" id="IPR007219">
    <property type="entry name" value="XnlR_reg_dom"/>
</dbReference>
<feature type="region of interest" description="Disordered" evidence="6">
    <location>
        <begin position="595"/>
        <end position="640"/>
    </location>
</feature>
<dbReference type="AlphaFoldDB" id="A0A2P5HX93"/>
<dbReference type="SMART" id="SM00066">
    <property type="entry name" value="GAL4"/>
    <property type="match status" value="2"/>
</dbReference>
<dbReference type="Pfam" id="PF04082">
    <property type="entry name" value="Fungal_trans"/>
    <property type="match status" value="1"/>
</dbReference>
<evidence type="ECO:0000256" key="5">
    <source>
        <dbReference type="ARBA" id="ARBA00023242"/>
    </source>
</evidence>
<gene>
    <name evidence="8" type="ORF">DHEL01_v206734</name>
</gene>
<evidence type="ECO:0000256" key="3">
    <source>
        <dbReference type="ARBA" id="ARBA00023015"/>
    </source>
</evidence>
<dbReference type="OrthoDB" id="103349at2759"/>
<dbReference type="GO" id="GO:0006351">
    <property type="term" value="P:DNA-templated transcription"/>
    <property type="evidence" value="ECO:0007669"/>
    <property type="project" value="InterPro"/>
</dbReference>
<feature type="domain" description="Zn(2)-C6 fungal-type" evidence="7">
    <location>
        <begin position="87"/>
        <end position="116"/>
    </location>
</feature>
<dbReference type="EMBL" id="MAVT02000564">
    <property type="protein sequence ID" value="POS74873.1"/>
    <property type="molecule type" value="Genomic_DNA"/>
</dbReference>
<dbReference type="InterPro" id="IPR036864">
    <property type="entry name" value="Zn2-C6_fun-type_DNA-bd_sf"/>
</dbReference>
<evidence type="ECO:0000256" key="2">
    <source>
        <dbReference type="ARBA" id="ARBA00022723"/>
    </source>
</evidence>
<dbReference type="CDD" id="cd00067">
    <property type="entry name" value="GAL4"/>
    <property type="match status" value="2"/>
</dbReference>
<dbReference type="InterPro" id="IPR050815">
    <property type="entry name" value="TF_fung"/>
</dbReference>
<feature type="region of interest" description="Disordered" evidence="6">
    <location>
        <begin position="731"/>
        <end position="754"/>
    </location>
</feature>
<feature type="region of interest" description="Disordered" evidence="6">
    <location>
        <begin position="55"/>
        <end position="80"/>
    </location>
</feature>
<dbReference type="GO" id="GO:0000981">
    <property type="term" value="F:DNA-binding transcription factor activity, RNA polymerase II-specific"/>
    <property type="evidence" value="ECO:0007669"/>
    <property type="project" value="InterPro"/>
</dbReference>
<dbReference type="PROSITE" id="PS50048">
    <property type="entry name" value="ZN2_CY6_FUNGAL_2"/>
    <property type="match status" value="2"/>
</dbReference>
<feature type="region of interest" description="Disordered" evidence="6">
    <location>
        <begin position="656"/>
        <end position="687"/>
    </location>
</feature>
<proteinExistence type="predicted"/>
<dbReference type="PANTHER" id="PTHR47338">
    <property type="entry name" value="ZN(II)2CYS6 TRANSCRIPTION FACTOR (EUROFUNG)-RELATED"/>
    <property type="match status" value="1"/>
</dbReference>
<dbReference type="Proteomes" id="UP000094444">
    <property type="component" value="Unassembled WGS sequence"/>
</dbReference>
<feature type="compositionally biased region" description="Polar residues" evidence="6">
    <location>
        <begin position="814"/>
        <end position="825"/>
    </location>
</feature>
<dbReference type="SUPFAM" id="SSF57701">
    <property type="entry name" value="Zn2/Cys6 DNA-binding domain"/>
    <property type="match status" value="2"/>
</dbReference>
<evidence type="ECO:0000256" key="1">
    <source>
        <dbReference type="ARBA" id="ARBA00004123"/>
    </source>
</evidence>
<dbReference type="Pfam" id="PF00172">
    <property type="entry name" value="Zn_clus"/>
    <property type="match status" value="2"/>
</dbReference>
<evidence type="ECO:0000256" key="6">
    <source>
        <dbReference type="SAM" id="MobiDB-lite"/>
    </source>
</evidence>
<feature type="region of interest" description="Disordered" evidence="6">
    <location>
        <begin position="804"/>
        <end position="854"/>
    </location>
</feature>
<dbReference type="PROSITE" id="PS00463">
    <property type="entry name" value="ZN2_CY6_FUNGAL_1"/>
    <property type="match status" value="2"/>
</dbReference>
<dbReference type="InParanoid" id="A0A2P5HX93"/>
<evidence type="ECO:0000313" key="9">
    <source>
        <dbReference type="Proteomes" id="UP000094444"/>
    </source>
</evidence>
<feature type="domain" description="Zn(2)-C6 fungal-type" evidence="7">
    <location>
        <begin position="18"/>
        <end position="50"/>
    </location>
</feature>
<keyword evidence="4" id="KW-0804">Transcription</keyword>
<organism evidence="8 9">
    <name type="scientific">Diaporthe helianthi</name>
    <dbReference type="NCBI Taxonomy" id="158607"/>
    <lineage>
        <taxon>Eukaryota</taxon>
        <taxon>Fungi</taxon>
        <taxon>Dikarya</taxon>
        <taxon>Ascomycota</taxon>
        <taxon>Pezizomycotina</taxon>
        <taxon>Sordariomycetes</taxon>
        <taxon>Sordariomycetidae</taxon>
        <taxon>Diaporthales</taxon>
        <taxon>Diaporthaceae</taxon>
        <taxon>Diaporthe</taxon>
    </lineage>
</organism>
<keyword evidence="2" id="KW-0479">Metal-binding</keyword>
<evidence type="ECO:0000259" key="7">
    <source>
        <dbReference type="PROSITE" id="PS50048"/>
    </source>
</evidence>